<proteinExistence type="predicted"/>
<protein>
    <submittedName>
        <fullName evidence="1">Uncharacterized protein</fullName>
    </submittedName>
</protein>
<reference evidence="1 2" key="1">
    <citation type="submission" date="2021-06" db="EMBL/GenBank/DDBJ databases">
        <title>Bacillus sp. RD4P76, an endophyte from a halophyte.</title>
        <authorList>
            <person name="Sun J.-Q."/>
        </authorList>
    </citation>
    <scope>NUCLEOTIDE SEQUENCE [LARGE SCALE GENOMIC DNA]</scope>
    <source>
        <strain evidence="1 2">JCM 17098</strain>
    </source>
</reference>
<keyword evidence="2" id="KW-1185">Reference proteome</keyword>
<sequence>MKINVISAFTDSLSGKFYKKGDTFNYESENLERVTFLIEKKFLEKKKIVIHNKKEEVPSKPIHVGAGWYELPNGERVRGKESALEAFKGME</sequence>
<dbReference type="Proteomes" id="UP000790580">
    <property type="component" value="Unassembled WGS sequence"/>
</dbReference>
<accession>A0ABS6JZW2</accession>
<name>A0ABS6JZW2_9BACI</name>
<gene>
    <name evidence="1" type="ORF">KS407_22145</name>
</gene>
<organism evidence="1 2">
    <name type="scientific">Evansella alkalicola</name>
    <dbReference type="NCBI Taxonomy" id="745819"/>
    <lineage>
        <taxon>Bacteria</taxon>
        <taxon>Bacillati</taxon>
        <taxon>Bacillota</taxon>
        <taxon>Bacilli</taxon>
        <taxon>Bacillales</taxon>
        <taxon>Bacillaceae</taxon>
        <taxon>Evansella</taxon>
    </lineage>
</organism>
<dbReference type="RefSeq" id="WP_088074924.1">
    <property type="nucleotide sequence ID" value="NZ_JAHQCR010000088.1"/>
</dbReference>
<evidence type="ECO:0000313" key="2">
    <source>
        <dbReference type="Proteomes" id="UP000790580"/>
    </source>
</evidence>
<dbReference type="EMBL" id="JAHQCR010000088">
    <property type="protein sequence ID" value="MBU9724129.1"/>
    <property type="molecule type" value="Genomic_DNA"/>
</dbReference>
<evidence type="ECO:0000313" key="1">
    <source>
        <dbReference type="EMBL" id="MBU9724129.1"/>
    </source>
</evidence>
<comment type="caution">
    <text evidence="1">The sequence shown here is derived from an EMBL/GenBank/DDBJ whole genome shotgun (WGS) entry which is preliminary data.</text>
</comment>